<reference evidence="1" key="1">
    <citation type="submission" date="2016-10" db="EMBL/GenBank/DDBJ databases">
        <authorList>
            <person name="de Groot N.N."/>
        </authorList>
    </citation>
    <scope>NUCLEOTIDE SEQUENCE</scope>
</reference>
<protein>
    <recommendedName>
        <fullName evidence="2">UspA domain-containing protein</fullName>
    </recommendedName>
</protein>
<evidence type="ECO:0000313" key="1">
    <source>
        <dbReference type="EMBL" id="SFV66428.1"/>
    </source>
</evidence>
<organism evidence="1">
    <name type="scientific">hydrothermal vent metagenome</name>
    <dbReference type="NCBI Taxonomy" id="652676"/>
    <lineage>
        <taxon>unclassified sequences</taxon>
        <taxon>metagenomes</taxon>
        <taxon>ecological metagenomes</taxon>
    </lineage>
</organism>
<name>A0A1W1CKN1_9ZZZZ</name>
<proteinExistence type="predicted"/>
<dbReference type="EMBL" id="FPHN01000203">
    <property type="protein sequence ID" value="SFV66428.1"/>
    <property type="molecule type" value="Genomic_DNA"/>
</dbReference>
<dbReference type="SUPFAM" id="SSF52402">
    <property type="entry name" value="Adenine nucleotide alpha hydrolases-like"/>
    <property type="match status" value="2"/>
</dbReference>
<dbReference type="Gene3D" id="3.40.50.12370">
    <property type="match status" value="1"/>
</dbReference>
<gene>
    <name evidence="1" type="ORF">MNB_SV-14-730</name>
</gene>
<accession>A0A1W1CKN1</accession>
<dbReference type="AlphaFoldDB" id="A0A1W1CKN1"/>
<evidence type="ECO:0008006" key="2">
    <source>
        <dbReference type="Google" id="ProtNLM"/>
    </source>
</evidence>
<sequence length="283" mass="33374">MNHIFKRMVVVANDIENIDTLLEKAVACSKQHQTTLEVLFVHEEPLFKLPDYFLSDEKISKSKIDKNKIKKSIQEKLTALNYNKTVSILVLVDDTLDQVLEYGKENKDILFITAYHKELNRKLLQKSPYSFWIVKNKIKSYNNILLPIDLNEKSVEVIKATKHIFPTIQLEVVHDYRFTLDMDLMEDEHLKITPIVSSIDIEMNQERKEKQRLLFENYKRDFNLKGEFLEENKGLEDDLIEYINKSKSELVVMYPEEIELFLSSSLIIKLLHRVPKDFLVLNI</sequence>